<organism evidence="1 2">
    <name type="scientific">Necator americanus</name>
    <name type="common">Human hookworm</name>
    <dbReference type="NCBI Taxonomy" id="51031"/>
    <lineage>
        <taxon>Eukaryota</taxon>
        <taxon>Metazoa</taxon>
        <taxon>Ecdysozoa</taxon>
        <taxon>Nematoda</taxon>
        <taxon>Chromadorea</taxon>
        <taxon>Rhabditida</taxon>
        <taxon>Rhabditina</taxon>
        <taxon>Rhabditomorpha</taxon>
        <taxon>Strongyloidea</taxon>
        <taxon>Ancylostomatidae</taxon>
        <taxon>Bunostominae</taxon>
        <taxon>Necator</taxon>
    </lineage>
</organism>
<dbReference type="STRING" id="51031.W2TH02"/>
<name>W2TH02_NECAM</name>
<dbReference type="EMBL" id="KI658834">
    <property type="protein sequence ID" value="ETN81123.1"/>
    <property type="molecule type" value="Genomic_DNA"/>
</dbReference>
<feature type="non-terminal residue" evidence="1">
    <location>
        <position position="109"/>
    </location>
</feature>
<keyword evidence="2" id="KW-1185">Reference proteome</keyword>
<dbReference type="Proteomes" id="UP000053676">
    <property type="component" value="Unassembled WGS sequence"/>
</dbReference>
<protein>
    <submittedName>
        <fullName evidence="1">Uncharacterized protein</fullName>
    </submittedName>
</protein>
<gene>
    <name evidence="1" type="ORF">NECAME_08708</name>
</gene>
<proteinExistence type="predicted"/>
<evidence type="ECO:0000313" key="2">
    <source>
        <dbReference type="Proteomes" id="UP000053676"/>
    </source>
</evidence>
<dbReference type="OrthoDB" id="5863696at2759"/>
<sequence>MALQLHFSFQLALLKSNCMVKKMMYLSIYLRKRFLLLKSYFKVSSPEVLSSFINRLTMWWFNELCRLGVKKPLEPSDLYSLNDDDSSTVLVPRWSKLWEKKLNGKKRSF</sequence>
<reference evidence="2" key="1">
    <citation type="journal article" date="2014" name="Nat. Genet.">
        <title>Genome of the human hookworm Necator americanus.</title>
        <authorList>
            <person name="Tang Y.T."/>
            <person name="Gao X."/>
            <person name="Rosa B.A."/>
            <person name="Abubucker S."/>
            <person name="Hallsworth-Pepin K."/>
            <person name="Martin J."/>
            <person name="Tyagi R."/>
            <person name="Heizer E."/>
            <person name="Zhang X."/>
            <person name="Bhonagiri-Palsikar V."/>
            <person name="Minx P."/>
            <person name="Warren W.C."/>
            <person name="Wang Q."/>
            <person name="Zhan B."/>
            <person name="Hotez P.J."/>
            <person name="Sternberg P.W."/>
            <person name="Dougall A."/>
            <person name="Gaze S.T."/>
            <person name="Mulvenna J."/>
            <person name="Sotillo J."/>
            <person name="Ranganathan S."/>
            <person name="Rabelo E.M."/>
            <person name="Wilson R.K."/>
            <person name="Felgner P.L."/>
            <person name="Bethony J."/>
            <person name="Hawdon J.M."/>
            <person name="Gasser R.B."/>
            <person name="Loukas A."/>
            <person name="Mitreva M."/>
        </authorList>
    </citation>
    <scope>NUCLEOTIDE SEQUENCE [LARGE SCALE GENOMIC DNA]</scope>
</reference>
<dbReference type="KEGG" id="nai:NECAME_08708"/>
<accession>W2TH02</accession>
<dbReference type="AlphaFoldDB" id="W2TH02"/>
<evidence type="ECO:0000313" key="1">
    <source>
        <dbReference type="EMBL" id="ETN81123.1"/>
    </source>
</evidence>